<reference evidence="8" key="1">
    <citation type="submission" date="2022-01" db="EMBL/GenBank/DDBJ databases">
        <title>Comparative genomics reveals a dynamic genome evolution in the ectomycorrhizal milk-cap (Lactarius) mushrooms.</title>
        <authorList>
            <consortium name="DOE Joint Genome Institute"/>
            <person name="Lebreton A."/>
            <person name="Tang N."/>
            <person name="Kuo A."/>
            <person name="LaButti K."/>
            <person name="Drula E."/>
            <person name="Barry K."/>
            <person name="Clum A."/>
            <person name="Lipzen A."/>
            <person name="Mousain D."/>
            <person name="Ng V."/>
            <person name="Wang R."/>
            <person name="Wang X."/>
            <person name="Dai Y."/>
            <person name="Henrissat B."/>
            <person name="Grigoriev I.V."/>
            <person name="Guerin-Laguette A."/>
            <person name="Yu F."/>
            <person name="Martin F.M."/>
        </authorList>
    </citation>
    <scope>NUCLEOTIDE SEQUENCE</scope>
    <source>
        <strain evidence="8">QP</strain>
    </source>
</reference>
<organism evidence="8 9">
    <name type="scientific">Lactarius akahatsu</name>
    <dbReference type="NCBI Taxonomy" id="416441"/>
    <lineage>
        <taxon>Eukaryota</taxon>
        <taxon>Fungi</taxon>
        <taxon>Dikarya</taxon>
        <taxon>Basidiomycota</taxon>
        <taxon>Agaricomycotina</taxon>
        <taxon>Agaricomycetes</taxon>
        <taxon>Russulales</taxon>
        <taxon>Russulaceae</taxon>
        <taxon>Lactarius</taxon>
    </lineage>
</organism>
<dbReference type="PANTHER" id="PTHR16557">
    <property type="entry name" value="ALKYLATED DNA REPAIR PROTEIN ALKB-RELATED"/>
    <property type="match status" value="1"/>
</dbReference>
<feature type="domain" description="Fe2OG dioxygenase" evidence="7">
    <location>
        <begin position="296"/>
        <end position="416"/>
    </location>
</feature>
<feature type="compositionally biased region" description="Polar residues" evidence="6">
    <location>
        <begin position="174"/>
        <end position="192"/>
    </location>
</feature>
<keyword evidence="2" id="KW-0223">Dioxygenase</keyword>
<feature type="compositionally biased region" description="Basic residues" evidence="6">
    <location>
        <begin position="12"/>
        <end position="21"/>
    </location>
</feature>
<dbReference type="GO" id="GO:0051213">
    <property type="term" value="F:dioxygenase activity"/>
    <property type="evidence" value="ECO:0007669"/>
    <property type="project" value="UniProtKB-KW"/>
</dbReference>
<evidence type="ECO:0000259" key="7">
    <source>
        <dbReference type="PROSITE" id="PS51471"/>
    </source>
</evidence>
<name>A0AAD4LSC4_9AGAM</name>
<feature type="binding site" evidence="5">
    <location>
        <position position="316"/>
    </location>
    <ligand>
        <name>Fe cation</name>
        <dbReference type="ChEBI" id="CHEBI:24875"/>
        <note>catalytic</note>
    </ligand>
</feature>
<dbReference type="PANTHER" id="PTHR16557:SF2">
    <property type="entry name" value="NUCLEIC ACID DIOXYGENASE ALKBH1"/>
    <property type="match status" value="1"/>
</dbReference>
<dbReference type="InterPro" id="IPR004574">
    <property type="entry name" value="Alkb"/>
</dbReference>
<evidence type="ECO:0000313" key="9">
    <source>
        <dbReference type="Proteomes" id="UP001201163"/>
    </source>
</evidence>
<evidence type="ECO:0000256" key="5">
    <source>
        <dbReference type="PIRSR" id="PIRSR604574-2"/>
    </source>
</evidence>
<comment type="caution">
    <text evidence="8">The sequence shown here is derived from an EMBL/GenBank/DDBJ whole genome shotgun (WGS) entry which is preliminary data.</text>
</comment>
<dbReference type="EMBL" id="JAKELL010000001">
    <property type="protein sequence ID" value="KAH9001544.1"/>
    <property type="molecule type" value="Genomic_DNA"/>
</dbReference>
<feature type="binding site" evidence="5">
    <location>
        <position position="314"/>
    </location>
    <ligand>
        <name>Fe cation</name>
        <dbReference type="ChEBI" id="CHEBI:24875"/>
        <note>catalytic</note>
    </ligand>
</feature>
<evidence type="ECO:0000256" key="2">
    <source>
        <dbReference type="ARBA" id="ARBA00022964"/>
    </source>
</evidence>
<dbReference type="SUPFAM" id="SSF51197">
    <property type="entry name" value="Clavaminate synthase-like"/>
    <property type="match status" value="1"/>
</dbReference>
<evidence type="ECO:0000256" key="1">
    <source>
        <dbReference type="ARBA" id="ARBA00022723"/>
    </source>
</evidence>
<dbReference type="Pfam" id="PF13532">
    <property type="entry name" value="2OG-FeII_Oxy_2"/>
    <property type="match status" value="1"/>
</dbReference>
<evidence type="ECO:0000256" key="3">
    <source>
        <dbReference type="ARBA" id="ARBA00023002"/>
    </source>
</evidence>
<dbReference type="Gene3D" id="2.60.120.590">
    <property type="entry name" value="Alpha-ketoglutarate-dependent dioxygenase AlkB-like"/>
    <property type="match status" value="1"/>
</dbReference>
<dbReference type="GO" id="GO:0046872">
    <property type="term" value="F:metal ion binding"/>
    <property type="evidence" value="ECO:0007669"/>
    <property type="project" value="UniProtKB-KW"/>
</dbReference>
<dbReference type="InterPro" id="IPR027450">
    <property type="entry name" value="AlkB-like"/>
</dbReference>
<dbReference type="InterPro" id="IPR005123">
    <property type="entry name" value="Oxoglu/Fe-dep_dioxygenase_dom"/>
</dbReference>
<accession>A0AAD4LSC4</accession>
<evidence type="ECO:0000313" key="8">
    <source>
        <dbReference type="EMBL" id="KAH9001544.1"/>
    </source>
</evidence>
<sequence length="427" mass="47502">MLLDPSSSEYKRARRHHYKTTKNRDGDTDPDWTPFRAAEKKYKARFPPPDLSGALDLALLDASRHADIEQTGWKGRPDAVRVKEIDLDDARQKPGAAGTRRAFAIVDVPGLVILPAFVSDEAQRDLIRWSLRDHAKYPNETNLDTHYILPHSGLWSTYLSSPEIVVQPRPPSSATPSNSPGPRRLVSNTPASPTTFSLITSTPKPSSVPSAYAQPISTAQLVPRLRWANIGWSYHWGTKQYDFAREVQPVGEPFRRVCLEVVRSIRWQEVFGGAATELLDGWEGTSEWRTWQETYEPDAGIVNFYQIKDSLMGHVDRSEICATSPLVSISLGNAAIFLVGGLTRDVVPIPILLRSGDIVVMSGPACRRAFHGVPRILEGTLPTHLDEGDTVTGGTWTPYARYMRTARVNVNVRQVFPSGFDPRLAQA</sequence>
<dbReference type="PROSITE" id="PS51471">
    <property type="entry name" value="FE2OG_OXY"/>
    <property type="match status" value="1"/>
</dbReference>
<comment type="cofactor">
    <cofactor evidence="5">
        <name>Fe(2+)</name>
        <dbReference type="ChEBI" id="CHEBI:29033"/>
    </cofactor>
    <text evidence="5">Binds 1 Fe(2+) ion per subunit.</text>
</comment>
<feature type="binding site" evidence="5">
    <location>
        <position position="371"/>
    </location>
    <ligand>
        <name>Fe cation</name>
        <dbReference type="ChEBI" id="CHEBI:24875"/>
        <note>catalytic</note>
    </ligand>
</feature>
<dbReference type="Proteomes" id="UP001201163">
    <property type="component" value="Unassembled WGS sequence"/>
</dbReference>
<keyword evidence="3" id="KW-0560">Oxidoreductase</keyword>
<evidence type="ECO:0000256" key="4">
    <source>
        <dbReference type="ARBA" id="ARBA00023004"/>
    </source>
</evidence>
<protein>
    <recommendedName>
        <fullName evidence="7">Fe2OG dioxygenase domain-containing protein</fullName>
    </recommendedName>
</protein>
<gene>
    <name evidence="8" type="ORF">EDB92DRAFT_1827290</name>
</gene>
<feature type="region of interest" description="Disordered" evidence="6">
    <location>
        <begin position="166"/>
        <end position="192"/>
    </location>
</feature>
<proteinExistence type="predicted"/>
<dbReference type="GO" id="GO:0005737">
    <property type="term" value="C:cytoplasm"/>
    <property type="evidence" value="ECO:0007669"/>
    <property type="project" value="TreeGrafter"/>
</dbReference>
<keyword evidence="9" id="KW-1185">Reference proteome</keyword>
<evidence type="ECO:0000256" key="6">
    <source>
        <dbReference type="SAM" id="MobiDB-lite"/>
    </source>
</evidence>
<dbReference type="AlphaFoldDB" id="A0AAD4LSC4"/>
<keyword evidence="1 5" id="KW-0479">Metal-binding</keyword>
<feature type="region of interest" description="Disordered" evidence="6">
    <location>
        <begin position="1"/>
        <end position="34"/>
    </location>
</feature>
<dbReference type="GO" id="GO:0005634">
    <property type="term" value="C:nucleus"/>
    <property type="evidence" value="ECO:0007669"/>
    <property type="project" value="TreeGrafter"/>
</dbReference>
<keyword evidence="4 5" id="KW-0408">Iron</keyword>
<dbReference type="InterPro" id="IPR037151">
    <property type="entry name" value="AlkB-like_sf"/>
</dbReference>